<dbReference type="Proteomes" id="UP000299102">
    <property type="component" value="Unassembled WGS sequence"/>
</dbReference>
<sequence length="127" mass="14486">MILEESSRHKRGHIRGAIVRVSDPTNDPGLRRSSTPLFLRVQVRDGGLMLSHARASSCRRYDPDGPVVMAPFQGSKLEDFLSQPEINRSCQWVHRHRLRPSRPSLESDGEVVGCRSVRTGETRRWRT</sequence>
<keyword evidence="2" id="KW-1185">Reference proteome</keyword>
<protein>
    <submittedName>
        <fullName evidence="1">Uncharacterized protein</fullName>
    </submittedName>
</protein>
<dbReference type="AlphaFoldDB" id="A0A4C1XWH1"/>
<evidence type="ECO:0000313" key="1">
    <source>
        <dbReference type="EMBL" id="GBP68301.1"/>
    </source>
</evidence>
<reference evidence="1 2" key="1">
    <citation type="journal article" date="2019" name="Commun. Biol.">
        <title>The bagworm genome reveals a unique fibroin gene that provides high tensile strength.</title>
        <authorList>
            <person name="Kono N."/>
            <person name="Nakamura H."/>
            <person name="Ohtoshi R."/>
            <person name="Tomita M."/>
            <person name="Numata K."/>
            <person name="Arakawa K."/>
        </authorList>
    </citation>
    <scope>NUCLEOTIDE SEQUENCE [LARGE SCALE GENOMIC DNA]</scope>
</reference>
<evidence type="ECO:0000313" key="2">
    <source>
        <dbReference type="Proteomes" id="UP000299102"/>
    </source>
</evidence>
<comment type="caution">
    <text evidence="1">The sequence shown here is derived from an EMBL/GenBank/DDBJ whole genome shotgun (WGS) entry which is preliminary data.</text>
</comment>
<name>A0A4C1XWH1_EUMVA</name>
<dbReference type="EMBL" id="BGZK01001007">
    <property type="protein sequence ID" value="GBP68301.1"/>
    <property type="molecule type" value="Genomic_DNA"/>
</dbReference>
<organism evidence="1 2">
    <name type="scientific">Eumeta variegata</name>
    <name type="common">Bagworm moth</name>
    <name type="synonym">Eumeta japonica</name>
    <dbReference type="NCBI Taxonomy" id="151549"/>
    <lineage>
        <taxon>Eukaryota</taxon>
        <taxon>Metazoa</taxon>
        <taxon>Ecdysozoa</taxon>
        <taxon>Arthropoda</taxon>
        <taxon>Hexapoda</taxon>
        <taxon>Insecta</taxon>
        <taxon>Pterygota</taxon>
        <taxon>Neoptera</taxon>
        <taxon>Endopterygota</taxon>
        <taxon>Lepidoptera</taxon>
        <taxon>Glossata</taxon>
        <taxon>Ditrysia</taxon>
        <taxon>Tineoidea</taxon>
        <taxon>Psychidae</taxon>
        <taxon>Oiketicinae</taxon>
        <taxon>Eumeta</taxon>
    </lineage>
</organism>
<gene>
    <name evidence="1" type="ORF">EVAR_4900_1</name>
</gene>
<accession>A0A4C1XWH1</accession>
<proteinExistence type="predicted"/>